<accession>F4RDS8</accession>
<dbReference type="KEGG" id="mlr:MELLADRAFT_104163"/>
<dbReference type="GeneID" id="18922181"/>
<evidence type="ECO:0000259" key="5">
    <source>
        <dbReference type="Pfam" id="PF02816"/>
    </source>
</evidence>
<dbReference type="VEuPathDB" id="FungiDB:MELLADRAFT_104163"/>
<dbReference type="InParanoid" id="F4RDS8"/>
<dbReference type="GO" id="GO:0005524">
    <property type="term" value="F:ATP binding"/>
    <property type="evidence" value="ECO:0007669"/>
    <property type="project" value="InterPro"/>
</dbReference>
<dbReference type="InterPro" id="IPR004166">
    <property type="entry name" value="a-kinase_dom"/>
</dbReference>
<dbReference type="RefSeq" id="XP_007407283.1">
    <property type="nucleotide sequence ID" value="XM_007407221.1"/>
</dbReference>
<feature type="region of interest" description="Disordered" evidence="4">
    <location>
        <begin position="27"/>
        <end position="84"/>
    </location>
</feature>
<keyword evidence="7" id="KW-1185">Reference proteome</keyword>
<sequence>MNKQCLYVKFDADEYLRITESDDKKFCRNKKKRVHESTDESGTDPSLQDKEENYIPKHKRLHSPSDRSDTHQDQEDDSNIAYRPDPDEIFETEHVDQTITPGCLLNTPMVELNTCIGELKLVVIESPLPIASVQRTPPQPKLWILGVAKAVVYHPQSPNSTLFNSDWMFVLGEEPHLGWLDIQGVPKEDTSKDENQVDEYDSIPFCASTSSFDSPNSHAQLRLFAEAQRIIGKFHQKRKGAYTPPKGFMTAVNFTIKKPYNLDHQIMHCLTHFRIDEYKGKSLLCILQASGRIITQVELIHSNSAIGDDNPGEDSLKIFLENHSCPPPCEFLGLHKLDVPYTD</sequence>
<keyword evidence="2" id="KW-0808">Transferase</keyword>
<keyword evidence="1" id="KW-0723">Serine/threonine-protein kinase</keyword>
<dbReference type="Gene3D" id="3.20.200.10">
    <property type="entry name" value="MHCK/EF2 kinase"/>
    <property type="match status" value="1"/>
</dbReference>
<evidence type="ECO:0000313" key="6">
    <source>
        <dbReference type="EMBL" id="EGG09556.1"/>
    </source>
</evidence>
<proteinExistence type="predicted"/>
<name>F4RDS8_MELLP</name>
<reference evidence="7" key="1">
    <citation type="journal article" date="2011" name="Proc. Natl. Acad. Sci. U.S.A.">
        <title>Obligate biotrophy features unraveled by the genomic analysis of rust fungi.</title>
        <authorList>
            <person name="Duplessis S."/>
            <person name="Cuomo C.A."/>
            <person name="Lin Y.-C."/>
            <person name="Aerts A."/>
            <person name="Tisserant E."/>
            <person name="Veneault-Fourrey C."/>
            <person name="Joly D.L."/>
            <person name="Hacquard S."/>
            <person name="Amselem J."/>
            <person name="Cantarel B.L."/>
            <person name="Chiu R."/>
            <person name="Coutinho P.M."/>
            <person name="Feau N."/>
            <person name="Field M."/>
            <person name="Frey P."/>
            <person name="Gelhaye E."/>
            <person name="Goldberg J."/>
            <person name="Grabherr M.G."/>
            <person name="Kodira C.D."/>
            <person name="Kohler A."/>
            <person name="Kuees U."/>
            <person name="Lindquist E.A."/>
            <person name="Lucas S.M."/>
            <person name="Mago R."/>
            <person name="Mauceli E."/>
            <person name="Morin E."/>
            <person name="Murat C."/>
            <person name="Pangilinan J.L."/>
            <person name="Park R."/>
            <person name="Pearson M."/>
            <person name="Quesneville H."/>
            <person name="Rouhier N."/>
            <person name="Sakthikumar S."/>
            <person name="Salamov A.A."/>
            <person name="Schmutz J."/>
            <person name="Selles B."/>
            <person name="Shapiro H."/>
            <person name="Tanguay P."/>
            <person name="Tuskan G.A."/>
            <person name="Henrissat B."/>
            <person name="Van de Peer Y."/>
            <person name="Rouze P."/>
            <person name="Ellis J.G."/>
            <person name="Dodds P.N."/>
            <person name="Schein J.E."/>
            <person name="Zhong S."/>
            <person name="Hamelin R.C."/>
            <person name="Grigoriev I.V."/>
            <person name="Szabo L.J."/>
            <person name="Martin F."/>
        </authorList>
    </citation>
    <scope>NUCLEOTIDE SEQUENCE [LARGE SCALE GENOMIC DNA]</scope>
    <source>
        <strain evidence="7">98AG31 / pathotype 3-4-7</strain>
    </source>
</reference>
<evidence type="ECO:0000256" key="1">
    <source>
        <dbReference type="ARBA" id="ARBA00022527"/>
    </source>
</evidence>
<feature type="domain" description="Alpha-type protein kinase" evidence="5">
    <location>
        <begin position="262"/>
        <end position="329"/>
    </location>
</feature>
<feature type="compositionally biased region" description="Basic and acidic residues" evidence="4">
    <location>
        <begin position="63"/>
        <end position="73"/>
    </location>
</feature>
<dbReference type="InterPro" id="IPR011009">
    <property type="entry name" value="Kinase-like_dom_sf"/>
</dbReference>
<dbReference type="HOGENOM" id="CLU_809111_0_0_1"/>
<dbReference type="SUPFAM" id="SSF56112">
    <property type="entry name" value="Protein kinase-like (PK-like)"/>
    <property type="match status" value="1"/>
</dbReference>
<dbReference type="Pfam" id="PF02816">
    <property type="entry name" value="Alpha_kinase"/>
    <property type="match status" value="1"/>
</dbReference>
<dbReference type="AlphaFoldDB" id="F4RDS8"/>
<evidence type="ECO:0000256" key="4">
    <source>
        <dbReference type="SAM" id="MobiDB-lite"/>
    </source>
</evidence>
<dbReference type="EMBL" id="GL883097">
    <property type="protein sequence ID" value="EGG09556.1"/>
    <property type="molecule type" value="Genomic_DNA"/>
</dbReference>
<dbReference type="GO" id="GO:0004674">
    <property type="term" value="F:protein serine/threonine kinase activity"/>
    <property type="evidence" value="ECO:0007669"/>
    <property type="project" value="UniProtKB-KW"/>
</dbReference>
<gene>
    <name evidence="6" type="ORF">MELLADRAFT_104163</name>
</gene>
<dbReference type="OrthoDB" id="10624406at2759"/>
<evidence type="ECO:0000313" key="7">
    <source>
        <dbReference type="Proteomes" id="UP000001072"/>
    </source>
</evidence>
<dbReference type="Proteomes" id="UP000001072">
    <property type="component" value="Unassembled WGS sequence"/>
</dbReference>
<keyword evidence="3" id="KW-0418">Kinase</keyword>
<evidence type="ECO:0000256" key="2">
    <source>
        <dbReference type="ARBA" id="ARBA00022679"/>
    </source>
</evidence>
<evidence type="ECO:0000256" key="3">
    <source>
        <dbReference type="ARBA" id="ARBA00022777"/>
    </source>
</evidence>
<organism evidence="7">
    <name type="scientific">Melampsora larici-populina (strain 98AG31 / pathotype 3-4-7)</name>
    <name type="common">Poplar leaf rust fungus</name>
    <dbReference type="NCBI Taxonomy" id="747676"/>
    <lineage>
        <taxon>Eukaryota</taxon>
        <taxon>Fungi</taxon>
        <taxon>Dikarya</taxon>
        <taxon>Basidiomycota</taxon>
        <taxon>Pucciniomycotina</taxon>
        <taxon>Pucciniomycetes</taxon>
        <taxon>Pucciniales</taxon>
        <taxon>Melampsoraceae</taxon>
        <taxon>Melampsora</taxon>
    </lineage>
</organism>
<protein>
    <recommendedName>
        <fullName evidence="5">Alpha-type protein kinase domain-containing protein</fullName>
    </recommendedName>
</protein>